<name>A0A8C0TXA4_CANLF</name>
<feature type="region of interest" description="Disordered" evidence="1">
    <location>
        <begin position="46"/>
        <end position="81"/>
    </location>
</feature>
<keyword evidence="2" id="KW-0732">Signal</keyword>
<dbReference type="AlphaFoldDB" id="A0A8C0TXA4"/>
<dbReference type="Ensembl" id="ENSCAFT00040047775.1">
    <property type="protein sequence ID" value="ENSCAFP00040041712.1"/>
    <property type="gene ID" value="ENSCAFG00040025593.1"/>
</dbReference>
<feature type="chain" id="PRO_5034894638" description="Dentin sialophosphoprotein-like" evidence="2">
    <location>
        <begin position="16"/>
        <end position="380"/>
    </location>
</feature>
<dbReference type="PANTHER" id="PTHR47819:SF1">
    <property type="entry name" value="DENTIN SIALOPHOSPHOPROTEIN"/>
    <property type="match status" value="1"/>
</dbReference>
<evidence type="ECO:0008006" key="5">
    <source>
        <dbReference type="Google" id="ProtNLM"/>
    </source>
</evidence>
<feature type="compositionally biased region" description="Basic and acidic residues" evidence="1">
    <location>
        <begin position="273"/>
        <end position="295"/>
    </location>
</feature>
<organism evidence="3 4">
    <name type="scientific">Canis lupus familiaris</name>
    <name type="common">Dog</name>
    <name type="synonym">Canis familiaris</name>
    <dbReference type="NCBI Taxonomy" id="9615"/>
    <lineage>
        <taxon>Eukaryota</taxon>
        <taxon>Metazoa</taxon>
        <taxon>Chordata</taxon>
        <taxon>Craniata</taxon>
        <taxon>Vertebrata</taxon>
        <taxon>Euteleostomi</taxon>
        <taxon>Mammalia</taxon>
        <taxon>Eutheria</taxon>
        <taxon>Laurasiatheria</taxon>
        <taxon>Carnivora</taxon>
        <taxon>Caniformia</taxon>
        <taxon>Canidae</taxon>
        <taxon>Canis</taxon>
    </lineage>
</organism>
<reference evidence="3" key="1">
    <citation type="submission" date="2018-10" db="EMBL/GenBank/DDBJ databases">
        <title>De novo assembly of a Great Dane genome.</title>
        <authorList>
            <person name="Kidd J.M."/>
            <person name="Pendleton A.L."/>
            <person name="Shen F."/>
            <person name="Emery S."/>
        </authorList>
    </citation>
    <scope>NUCLEOTIDE SEQUENCE [LARGE SCALE GENOMIC DNA]</scope>
    <source>
        <strain evidence="3">Great Dane</strain>
    </source>
</reference>
<feature type="region of interest" description="Disordered" evidence="1">
    <location>
        <begin position="211"/>
        <end position="350"/>
    </location>
</feature>
<feature type="compositionally biased region" description="Low complexity" evidence="1">
    <location>
        <begin position="144"/>
        <end position="155"/>
    </location>
</feature>
<accession>A0A8C0TXA4</accession>
<sequence length="380" mass="40519">MKIIIYFCIWAAAWAIPVPQIKPLDRHAVDKSANLNLPEKVKLPIQDELNASDTTKESGVLRENERGRQQYTKDGYKEERNGSEWAQIGGKTSTHSLLVNEEGNSEGQNGVTGKPETYGYDGIDGKEGNITANGIRGQVSITNNAGIANGSNINRNTDENSNKGGNVGDASQSEDATVVQEDGHQIAGNNNSTGHEDEINRNYCRNEGDTSEITTQRESEKNANQEAGVTPGESGAGNGEDAGLDNSDGSPSGNGADEDEDKGSGDDEGEETGNGKEGTDNRKGQEGQPHGKDDNDSSLGQNSISSEDDGPEDKEDLHDIGGDNTSKSEEDSDGVPKDKDSPIIEDVQKLNYRENKAVEKKITGESEPVAIGKSQDKVSL</sequence>
<reference evidence="3" key="2">
    <citation type="submission" date="2025-08" db="UniProtKB">
        <authorList>
            <consortium name="Ensembl"/>
        </authorList>
    </citation>
    <scope>IDENTIFICATION</scope>
</reference>
<feature type="compositionally biased region" description="Basic and acidic residues" evidence="1">
    <location>
        <begin position="315"/>
        <end position="350"/>
    </location>
</feature>
<dbReference type="Proteomes" id="UP000694542">
    <property type="component" value="Chromosome 32"/>
</dbReference>
<feature type="compositionally biased region" description="Basic and acidic residues" evidence="1">
    <location>
        <begin position="54"/>
        <end position="68"/>
    </location>
</feature>
<evidence type="ECO:0000313" key="4">
    <source>
        <dbReference type="Proteomes" id="UP000694542"/>
    </source>
</evidence>
<feature type="compositionally biased region" description="Acidic residues" evidence="1">
    <location>
        <begin position="256"/>
        <end position="271"/>
    </location>
</feature>
<dbReference type="PANTHER" id="PTHR47819">
    <property type="entry name" value="DENTIN SIALOPHOSPHOPROTEIN"/>
    <property type="match status" value="1"/>
</dbReference>
<feature type="region of interest" description="Disordered" evidence="1">
    <location>
        <begin position="361"/>
        <end position="380"/>
    </location>
</feature>
<feature type="region of interest" description="Disordered" evidence="1">
    <location>
        <begin position="144"/>
        <end position="179"/>
    </location>
</feature>
<evidence type="ECO:0000313" key="3">
    <source>
        <dbReference type="Ensembl" id="ENSCAFP00040041712.1"/>
    </source>
</evidence>
<evidence type="ECO:0000256" key="2">
    <source>
        <dbReference type="SAM" id="SignalP"/>
    </source>
</evidence>
<protein>
    <recommendedName>
        <fullName evidence="5">Dentin sialophosphoprotein-like</fullName>
    </recommendedName>
</protein>
<feature type="region of interest" description="Disordered" evidence="1">
    <location>
        <begin position="101"/>
        <end position="122"/>
    </location>
</feature>
<feature type="signal peptide" evidence="2">
    <location>
        <begin position="1"/>
        <end position="15"/>
    </location>
</feature>
<proteinExistence type="predicted"/>
<evidence type="ECO:0000256" key="1">
    <source>
        <dbReference type="SAM" id="MobiDB-lite"/>
    </source>
</evidence>